<keyword evidence="2" id="KW-0812">Transmembrane</keyword>
<evidence type="ECO:0000313" key="4">
    <source>
        <dbReference type="Proteomes" id="UP000316426"/>
    </source>
</evidence>
<dbReference type="KEGG" id="bmei:Spa11_45580"/>
<dbReference type="RefSeq" id="WP_145116775.1">
    <property type="nucleotide sequence ID" value="NZ_CP036349.1"/>
</dbReference>
<reference evidence="3 4" key="1">
    <citation type="submission" date="2019-02" db="EMBL/GenBank/DDBJ databases">
        <title>Deep-cultivation of Planctomycetes and their phenomic and genomic characterization uncovers novel biology.</title>
        <authorList>
            <person name="Wiegand S."/>
            <person name="Jogler M."/>
            <person name="Boedeker C."/>
            <person name="Pinto D."/>
            <person name="Vollmers J."/>
            <person name="Rivas-Marin E."/>
            <person name="Kohn T."/>
            <person name="Peeters S.H."/>
            <person name="Heuer A."/>
            <person name="Rast P."/>
            <person name="Oberbeckmann S."/>
            <person name="Bunk B."/>
            <person name="Jeske O."/>
            <person name="Meyerdierks A."/>
            <person name="Storesund J.E."/>
            <person name="Kallscheuer N."/>
            <person name="Luecker S."/>
            <person name="Lage O.M."/>
            <person name="Pohl T."/>
            <person name="Merkel B.J."/>
            <person name="Hornburger P."/>
            <person name="Mueller R.-W."/>
            <person name="Bruemmer F."/>
            <person name="Labrenz M."/>
            <person name="Spormann A.M."/>
            <person name="Op den Camp H."/>
            <person name="Overmann J."/>
            <person name="Amann R."/>
            <person name="Jetten M.S.M."/>
            <person name="Mascher T."/>
            <person name="Medema M.H."/>
            <person name="Devos D.P."/>
            <person name="Kaster A.-K."/>
            <person name="Ovreas L."/>
            <person name="Rohde M."/>
            <person name="Galperin M.Y."/>
            <person name="Jogler C."/>
        </authorList>
    </citation>
    <scope>NUCLEOTIDE SEQUENCE [LARGE SCALE GENOMIC DNA]</scope>
    <source>
        <strain evidence="3 4">Spa11</strain>
    </source>
</reference>
<feature type="transmembrane region" description="Helical" evidence="2">
    <location>
        <begin position="34"/>
        <end position="58"/>
    </location>
</feature>
<keyword evidence="2" id="KW-1133">Transmembrane helix</keyword>
<feature type="region of interest" description="Disordered" evidence="1">
    <location>
        <begin position="231"/>
        <end position="262"/>
    </location>
</feature>
<accession>A0A518KEW4</accession>
<dbReference type="Proteomes" id="UP000316426">
    <property type="component" value="Chromosome"/>
</dbReference>
<protein>
    <submittedName>
        <fullName evidence="3">Uncharacterized protein</fullName>
    </submittedName>
</protein>
<organism evidence="3 4">
    <name type="scientific">Botrimarina mediterranea</name>
    <dbReference type="NCBI Taxonomy" id="2528022"/>
    <lineage>
        <taxon>Bacteria</taxon>
        <taxon>Pseudomonadati</taxon>
        <taxon>Planctomycetota</taxon>
        <taxon>Planctomycetia</taxon>
        <taxon>Pirellulales</taxon>
        <taxon>Lacipirellulaceae</taxon>
        <taxon>Botrimarina</taxon>
    </lineage>
</organism>
<proteinExistence type="predicted"/>
<sequence>MSFAVTDPRFEQQPPTEQPPSDGREPRRQGRGCFFWGCLTLVILFLVLLIGVPLAAYFTVRHYVKKFTADAPLNIVAVELPEQEMQALEARFEAFDASIEKGEPQDLEVTAKEINAMIAQDEQLKGHIVVRIADGRVGGDVSFPMDQFPGGGGRHLNAAADFDVSMQGGVLIVTLADAKVNGAPLPQAFLDAFAGENLAEGFYEEPESAEVLRKFESLEIIDDKIILKARREPQGQPAAPPAEAPVAPEIESMDETAVPVEN</sequence>
<keyword evidence="2" id="KW-0472">Membrane</keyword>
<evidence type="ECO:0000256" key="2">
    <source>
        <dbReference type="SAM" id="Phobius"/>
    </source>
</evidence>
<evidence type="ECO:0000313" key="3">
    <source>
        <dbReference type="EMBL" id="QDV76328.1"/>
    </source>
</evidence>
<dbReference type="AlphaFoldDB" id="A0A518KEW4"/>
<evidence type="ECO:0000256" key="1">
    <source>
        <dbReference type="SAM" id="MobiDB-lite"/>
    </source>
</evidence>
<keyword evidence="4" id="KW-1185">Reference proteome</keyword>
<feature type="region of interest" description="Disordered" evidence="1">
    <location>
        <begin position="1"/>
        <end position="27"/>
    </location>
</feature>
<dbReference type="EMBL" id="CP036349">
    <property type="protein sequence ID" value="QDV76328.1"/>
    <property type="molecule type" value="Genomic_DNA"/>
</dbReference>
<name>A0A518KEW4_9BACT</name>
<gene>
    <name evidence="3" type="ORF">Spa11_45580</name>
</gene>